<sequence>MSNLRIDGEKISLRNVQPQDISELWNLRYGEENPEWKKWDAPYYEHNRPDFEMYYDQELNELMMDEAMGIYSQMVILVGEEVIGTVIFYWENEATRWLEMGITIYKPVYWQGGFGTEALSLYTEYLFSQLSEIARVGITTWSGNERMIAVGKKIGMQIEGRLRKCRYYNGQYYDSIRMGILREEWEAHKAQS</sequence>
<organism evidence="2 3">
    <name type="scientific">Peribacillus psychrosaccharolyticus</name>
    <name type="common">Bacillus psychrosaccharolyticus</name>
    <dbReference type="NCBI Taxonomy" id="1407"/>
    <lineage>
        <taxon>Bacteria</taxon>
        <taxon>Bacillati</taxon>
        <taxon>Bacillota</taxon>
        <taxon>Bacilli</taxon>
        <taxon>Bacillales</taxon>
        <taxon>Bacillaceae</taxon>
        <taxon>Peribacillus</taxon>
    </lineage>
</organism>
<dbReference type="Proteomes" id="UP000595254">
    <property type="component" value="Chromosome"/>
</dbReference>
<keyword evidence="3" id="KW-1185">Reference proteome</keyword>
<dbReference type="EMBL" id="CP068053">
    <property type="protein sequence ID" value="QQT00334.1"/>
    <property type="molecule type" value="Genomic_DNA"/>
</dbReference>
<gene>
    <name evidence="2" type="ORF">I6J18_22660</name>
</gene>
<dbReference type="RefSeq" id="WP_201647754.1">
    <property type="nucleotide sequence ID" value="NZ_CP068053.1"/>
</dbReference>
<dbReference type="PANTHER" id="PTHR43415:SF4">
    <property type="entry name" value="N-ACETYLTRANSFERASE DOMAIN-CONTAINING PROTEIN"/>
    <property type="match status" value="1"/>
</dbReference>
<dbReference type="GO" id="GO:0016747">
    <property type="term" value="F:acyltransferase activity, transferring groups other than amino-acyl groups"/>
    <property type="evidence" value="ECO:0007669"/>
    <property type="project" value="InterPro"/>
</dbReference>
<dbReference type="InterPro" id="IPR000182">
    <property type="entry name" value="GNAT_dom"/>
</dbReference>
<dbReference type="KEGG" id="ppsr:I6J18_22660"/>
<dbReference type="Gene3D" id="3.40.630.30">
    <property type="match status" value="1"/>
</dbReference>
<evidence type="ECO:0000313" key="2">
    <source>
        <dbReference type="EMBL" id="QQT00334.1"/>
    </source>
</evidence>
<name>A0A974NM14_PERPY</name>
<feature type="domain" description="N-acetyltransferase" evidence="1">
    <location>
        <begin position="11"/>
        <end position="183"/>
    </location>
</feature>
<dbReference type="Pfam" id="PF13302">
    <property type="entry name" value="Acetyltransf_3"/>
    <property type="match status" value="1"/>
</dbReference>
<protein>
    <submittedName>
        <fullName evidence="2">GNAT family N-acetyltransferase</fullName>
    </submittedName>
</protein>
<evidence type="ECO:0000313" key="3">
    <source>
        <dbReference type="Proteomes" id="UP000595254"/>
    </source>
</evidence>
<dbReference type="InterPro" id="IPR016181">
    <property type="entry name" value="Acyl_CoA_acyltransferase"/>
</dbReference>
<reference evidence="2 3" key="1">
    <citation type="submission" date="2021-01" db="EMBL/GenBank/DDBJ databases">
        <title>FDA dAtabase for Regulatory Grade micrObial Sequences (FDA-ARGOS): Supporting development and validation of Infectious Disease Dx tests.</title>
        <authorList>
            <person name="Nelson B."/>
            <person name="Plummer A."/>
            <person name="Tallon L."/>
            <person name="Sadzewicz L."/>
            <person name="Zhao X."/>
            <person name="Boylan J."/>
            <person name="Ott S."/>
            <person name="Bowen H."/>
            <person name="Vavikolanu K."/>
            <person name="Mehta A."/>
            <person name="Aluvathingal J."/>
            <person name="Nadendla S."/>
            <person name="Myers T."/>
            <person name="Yan Y."/>
            <person name="Sichtig H."/>
        </authorList>
    </citation>
    <scope>NUCLEOTIDE SEQUENCE [LARGE SCALE GENOMIC DNA]</scope>
    <source>
        <strain evidence="2 3">FDAARGOS_1161</strain>
    </source>
</reference>
<evidence type="ECO:0000259" key="1">
    <source>
        <dbReference type="PROSITE" id="PS51186"/>
    </source>
</evidence>
<dbReference type="PANTHER" id="PTHR43415">
    <property type="entry name" value="SPERMIDINE N(1)-ACETYLTRANSFERASE"/>
    <property type="match status" value="1"/>
</dbReference>
<dbReference type="SUPFAM" id="SSF55729">
    <property type="entry name" value="Acyl-CoA N-acyltransferases (Nat)"/>
    <property type="match status" value="1"/>
</dbReference>
<dbReference type="AlphaFoldDB" id="A0A974NM14"/>
<proteinExistence type="predicted"/>
<accession>A0A974NM14</accession>
<dbReference type="PROSITE" id="PS51186">
    <property type="entry name" value="GNAT"/>
    <property type="match status" value="1"/>
</dbReference>